<keyword evidence="8" id="KW-0966">Cell projection</keyword>
<keyword evidence="4 5" id="KW-0975">Bacterial flagellum</keyword>
<evidence type="ECO:0000256" key="4">
    <source>
        <dbReference type="ARBA" id="ARBA00023143"/>
    </source>
</evidence>
<sequence length="480" mass="52083">MSGISFNGLASGINTGEMIEKLMQLERIPYNKLGEKKTKLSDEQGIIRSLNTKLVTLRSAISELMYTSAYNLTSAKTSDSTAFSVSSSEQAATGSYNVEVTQLAKKHVVSSTEFNVNDPSDTSLTSLVGQTFQLYGKGGADPKTIKLEGETSKEILTNLKDSINNAKLGVSASIVETSPGKQSLVLTSDKFGENADIRFGAMPDPADEHVYISGDDALLKSLGVMKSDDTINTRQAAQNAIAEVNGITINSSTNELKDVLPGVTLTLLKENTSGTISVTKDTDKVADKVQAFVDAYNDAITLIRSSSAQEAKMQGDSTLRMLQSELNDMVSGAVKGGGAFKYLFEIGLEIDKGITSGKAMTGKLSFDKSKFAEAFNKDPESVYKLFASDEGEKNREKGVSTRLYNMLYNWTRTGTGLLAYKISGYDADIKAVTQQMTDMDMRLKMKEKQLQSQFTAMEKALSSLQNQQSWLSNQINALSY</sequence>
<evidence type="ECO:0000256" key="3">
    <source>
        <dbReference type="ARBA" id="ARBA00023054"/>
    </source>
</evidence>
<dbReference type="PANTHER" id="PTHR30288">
    <property type="entry name" value="FLAGELLAR CAP/ASSEMBLY PROTEIN FLID"/>
    <property type="match status" value="1"/>
</dbReference>
<keyword evidence="8" id="KW-0282">Flagellum</keyword>
<dbReference type="Pfam" id="PF07195">
    <property type="entry name" value="FliD_C"/>
    <property type="match status" value="1"/>
</dbReference>
<keyword evidence="5" id="KW-0964">Secreted</keyword>
<feature type="domain" description="Flagellar hook-associated protein 2 N-terminal" evidence="6">
    <location>
        <begin position="11"/>
        <end position="107"/>
    </location>
</feature>
<comment type="function">
    <text evidence="5">Required for morphogenesis and for the elongation of the flagellar filament by facilitating polymerization of the flagellin monomers at the tip of growing filament. Forms a capping structure, which prevents flagellin subunits (transported through the central channel of the flagellum) from leaking out without polymerization at the distal end.</text>
</comment>
<reference evidence="9" key="1">
    <citation type="journal article" date="2019" name="Int. J. Syst. Evol. Microbiol.">
        <title>The Global Catalogue of Microorganisms (GCM) 10K type strain sequencing project: providing services to taxonomists for standard genome sequencing and annotation.</title>
        <authorList>
            <consortium name="The Broad Institute Genomics Platform"/>
            <consortium name="The Broad Institute Genome Sequencing Center for Infectious Disease"/>
            <person name="Wu L."/>
            <person name="Ma J."/>
        </authorList>
    </citation>
    <scope>NUCLEOTIDE SEQUENCE [LARGE SCALE GENOMIC DNA]</scope>
    <source>
        <strain evidence="9">CCUG 49571</strain>
    </source>
</reference>
<dbReference type="EMBL" id="JBHSEP010000011">
    <property type="protein sequence ID" value="MFC4599662.1"/>
    <property type="molecule type" value="Genomic_DNA"/>
</dbReference>
<dbReference type="InterPro" id="IPR010809">
    <property type="entry name" value="FliD_C"/>
</dbReference>
<dbReference type="RefSeq" id="WP_378097886.1">
    <property type="nucleotide sequence ID" value="NZ_JBHSEP010000011.1"/>
</dbReference>
<feature type="domain" description="Flagellar hook-associated protein 2 C-terminal" evidence="7">
    <location>
        <begin position="237"/>
        <end position="465"/>
    </location>
</feature>
<evidence type="ECO:0000256" key="1">
    <source>
        <dbReference type="ARBA" id="ARBA00009764"/>
    </source>
</evidence>
<keyword evidence="3" id="KW-0175">Coiled coil</keyword>
<name>A0ABV9FFX8_9BACL</name>
<comment type="caution">
    <text evidence="8">The sequence shown here is derived from an EMBL/GenBank/DDBJ whole genome shotgun (WGS) entry which is preliminary data.</text>
</comment>
<evidence type="ECO:0000313" key="8">
    <source>
        <dbReference type="EMBL" id="MFC4599662.1"/>
    </source>
</evidence>
<organism evidence="8 9">
    <name type="scientific">Cohnella hongkongensis</name>
    <dbReference type="NCBI Taxonomy" id="178337"/>
    <lineage>
        <taxon>Bacteria</taxon>
        <taxon>Bacillati</taxon>
        <taxon>Bacillota</taxon>
        <taxon>Bacilli</taxon>
        <taxon>Bacillales</taxon>
        <taxon>Paenibacillaceae</taxon>
        <taxon>Cohnella</taxon>
    </lineage>
</organism>
<keyword evidence="9" id="KW-1185">Reference proteome</keyword>
<dbReference type="Pfam" id="PF02465">
    <property type="entry name" value="FliD_N"/>
    <property type="match status" value="1"/>
</dbReference>
<comment type="subunit">
    <text evidence="2 5">Homopentamer.</text>
</comment>
<protein>
    <recommendedName>
        <fullName evidence="5">Flagellar hook-associated protein 2</fullName>
        <shortName evidence="5">HAP2</shortName>
    </recommendedName>
    <alternativeName>
        <fullName evidence="5">Flagellar cap protein</fullName>
    </alternativeName>
</protein>
<proteinExistence type="inferred from homology"/>
<evidence type="ECO:0000256" key="2">
    <source>
        <dbReference type="ARBA" id="ARBA00011255"/>
    </source>
</evidence>
<accession>A0ABV9FFX8</accession>
<dbReference type="PANTHER" id="PTHR30288:SF0">
    <property type="entry name" value="FLAGELLAR HOOK-ASSOCIATED PROTEIN 2"/>
    <property type="match status" value="1"/>
</dbReference>
<evidence type="ECO:0000313" key="9">
    <source>
        <dbReference type="Proteomes" id="UP001596028"/>
    </source>
</evidence>
<evidence type="ECO:0000259" key="6">
    <source>
        <dbReference type="Pfam" id="PF02465"/>
    </source>
</evidence>
<evidence type="ECO:0000256" key="5">
    <source>
        <dbReference type="RuleBase" id="RU362066"/>
    </source>
</evidence>
<comment type="subcellular location">
    <subcellularLocation>
        <location evidence="5">Secreted</location>
    </subcellularLocation>
    <subcellularLocation>
        <location evidence="5">Bacterial flagellum</location>
    </subcellularLocation>
</comment>
<evidence type="ECO:0000259" key="7">
    <source>
        <dbReference type="Pfam" id="PF07195"/>
    </source>
</evidence>
<keyword evidence="8" id="KW-0969">Cilium</keyword>
<dbReference type="InterPro" id="IPR040026">
    <property type="entry name" value="FliD"/>
</dbReference>
<comment type="similarity">
    <text evidence="1 5">Belongs to the FliD family.</text>
</comment>
<gene>
    <name evidence="8" type="primary">fliD</name>
    <name evidence="8" type="ORF">ACFO3S_15525</name>
</gene>
<dbReference type="InterPro" id="IPR003481">
    <property type="entry name" value="FliD_N"/>
</dbReference>
<dbReference type="Proteomes" id="UP001596028">
    <property type="component" value="Unassembled WGS sequence"/>
</dbReference>